<accession>X6M284</accession>
<reference evidence="3 4" key="1">
    <citation type="journal article" date="2013" name="Curr. Biol.">
        <title>The Genome of the Foraminiferan Reticulomyxa filosa.</title>
        <authorList>
            <person name="Glockner G."/>
            <person name="Hulsmann N."/>
            <person name="Schleicher M."/>
            <person name="Noegel A.A."/>
            <person name="Eichinger L."/>
            <person name="Gallinger C."/>
            <person name="Pawlowski J."/>
            <person name="Sierra R."/>
            <person name="Euteneuer U."/>
            <person name="Pillet L."/>
            <person name="Moustafa A."/>
            <person name="Platzer M."/>
            <person name="Groth M."/>
            <person name="Szafranski K."/>
            <person name="Schliwa M."/>
        </authorList>
    </citation>
    <scope>NUCLEOTIDE SEQUENCE [LARGE SCALE GENOMIC DNA]</scope>
</reference>
<evidence type="ECO:0008006" key="5">
    <source>
        <dbReference type="Google" id="ProtNLM"/>
    </source>
</evidence>
<name>X6M284_RETFI</name>
<gene>
    <name evidence="3" type="ORF">RFI_29413</name>
</gene>
<evidence type="ECO:0000256" key="2">
    <source>
        <dbReference type="SAM" id="MobiDB-lite"/>
    </source>
</evidence>
<organism evidence="3 4">
    <name type="scientific">Reticulomyxa filosa</name>
    <dbReference type="NCBI Taxonomy" id="46433"/>
    <lineage>
        <taxon>Eukaryota</taxon>
        <taxon>Sar</taxon>
        <taxon>Rhizaria</taxon>
        <taxon>Retaria</taxon>
        <taxon>Foraminifera</taxon>
        <taxon>Monothalamids</taxon>
        <taxon>Reticulomyxidae</taxon>
        <taxon>Reticulomyxa</taxon>
    </lineage>
</organism>
<evidence type="ECO:0000313" key="4">
    <source>
        <dbReference type="Proteomes" id="UP000023152"/>
    </source>
</evidence>
<feature type="region of interest" description="Disordered" evidence="2">
    <location>
        <begin position="26"/>
        <end position="58"/>
    </location>
</feature>
<keyword evidence="1" id="KW-0175">Coiled coil</keyword>
<keyword evidence="4" id="KW-1185">Reference proteome</keyword>
<dbReference type="Proteomes" id="UP000023152">
    <property type="component" value="Unassembled WGS sequence"/>
</dbReference>
<proteinExistence type="predicted"/>
<feature type="coiled-coil region" evidence="1">
    <location>
        <begin position="98"/>
        <end position="159"/>
    </location>
</feature>
<dbReference type="OMA" id="QHEIMIR"/>
<protein>
    <recommendedName>
        <fullName evidence="5">Trichohyalin</fullName>
    </recommendedName>
</protein>
<dbReference type="AlphaFoldDB" id="X6M284"/>
<evidence type="ECO:0000313" key="3">
    <source>
        <dbReference type="EMBL" id="ETO07979.1"/>
    </source>
</evidence>
<dbReference type="EMBL" id="ASPP01025480">
    <property type="protein sequence ID" value="ETO07979.1"/>
    <property type="molecule type" value="Genomic_DNA"/>
</dbReference>
<comment type="caution">
    <text evidence="3">The sequence shown here is derived from an EMBL/GenBank/DDBJ whole genome shotgun (WGS) entry which is preliminary data.</text>
</comment>
<feature type="coiled-coil region" evidence="1">
    <location>
        <begin position="233"/>
        <end position="364"/>
    </location>
</feature>
<sequence>MHGNQKFYKNGRLTDAAREKLNQRLKEENAKAQNLSNEYGNNQSKVSQKNCEKSYDKSTNYHMLMTPNEQLEATEIPRPQTQTKQQAQDEHDLNWVSLTAYNQKMFEAEERLQKKTQKVTTEKTRKMLVGQITEQQQQREKEEQEREKYRKELQMKYRADDEEFKKQQLQTYEKTQQLKQAREKEIQQLGVRRRREERKLHQHEIYETHKFEEELKQTKKSDDLKRVQEMVALQRMLHENEKQKLIKEEERQNEEKEAVRLQKIHAKMLEEQEKSREKQLQATYNKYQKKVEAVMATFSSTNTYTSDAVVAKELKIRQQAEDEKIRANEKKRKHEMLNCHQILVEQIKEKQKNLREEIQKDRDYGKMLKEDVQLSKQQFEEERKTKLQKTKEQSRYLQRQIRYSGVKQICFLYIKTGLEE</sequence>
<evidence type="ECO:0000256" key="1">
    <source>
        <dbReference type="SAM" id="Coils"/>
    </source>
</evidence>
<feature type="compositionally biased region" description="Polar residues" evidence="2">
    <location>
        <begin position="31"/>
        <end position="49"/>
    </location>
</feature>